<evidence type="ECO:0000256" key="1">
    <source>
        <dbReference type="SAM" id="SignalP"/>
    </source>
</evidence>
<dbReference type="PANTHER" id="PTHR37685">
    <property type="entry name" value="GEO11136P1-RELATED"/>
    <property type="match status" value="1"/>
</dbReference>
<name>A0A1Q3FR73_CULTA</name>
<dbReference type="PANTHER" id="PTHR37685:SF1">
    <property type="entry name" value="GEO11136P1-RELATED"/>
    <property type="match status" value="1"/>
</dbReference>
<feature type="chain" id="PRO_5012840317" evidence="1">
    <location>
        <begin position="20"/>
        <end position="117"/>
    </location>
</feature>
<dbReference type="Pfam" id="PF15868">
    <property type="entry name" value="MBF2"/>
    <property type="match status" value="1"/>
</dbReference>
<reference evidence="2" key="1">
    <citation type="submission" date="2017-01" db="EMBL/GenBank/DDBJ databases">
        <title>A deep insight into the sialotranscriptome of adult male and female Cluex tarsalis mosquitoes.</title>
        <authorList>
            <person name="Ribeiro J.M."/>
            <person name="Moreira F."/>
            <person name="Bernard K.A."/>
            <person name="Calvo E."/>
        </authorList>
    </citation>
    <scope>NUCLEOTIDE SEQUENCE</scope>
    <source>
        <strain evidence="2">Kern County</strain>
        <tissue evidence="2">Salivary glands</tissue>
    </source>
</reference>
<proteinExistence type="predicted"/>
<organism evidence="2">
    <name type="scientific">Culex tarsalis</name>
    <name type="common">Encephalitis mosquito</name>
    <dbReference type="NCBI Taxonomy" id="7177"/>
    <lineage>
        <taxon>Eukaryota</taxon>
        <taxon>Metazoa</taxon>
        <taxon>Ecdysozoa</taxon>
        <taxon>Arthropoda</taxon>
        <taxon>Hexapoda</taxon>
        <taxon>Insecta</taxon>
        <taxon>Pterygota</taxon>
        <taxon>Neoptera</taxon>
        <taxon>Endopterygota</taxon>
        <taxon>Diptera</taxon>
        <taxon>Nematocera</taxon>
        <taxon>Culicoidea</taxon>
        <taxon>Culicidae</taxon>
        <taxon>Culicinae</taxon>
        <taxon>Culicini</taxon>
        <taxon>Culex</taxon>
        <taxon>Culex</taxon>
    </lineage>
</organism>
<sequence>MKTLALTVVLFSLGALVFTQSHNYQWGFRGPYDVLLNRTIAIKSSSILQVKTMDLTYPLKGQLGRNITFINVTDQYTKDKGGYASLLAGGVGFNHTKIHLKSQRGNGFSFIVEIYGR</sequence>
<protein>
    <submittedName>
        <fullName evidence="2">Putative transcription activator mbf2</fullName>
    </submittedName>
</protein>
<keyword evidence="1" id="KW-0732">Signal</keyword>
<dbReference type="InterPro" id="IPR031734">
    <property type="entry name" value="MBF2"/>
</dbReference>
<feature type="signal peptide" evidence="1">
    <location>
        <begin position="1"/>
        <end position="19"/>
    </location>
</feature>
<accession>A0A1Q3FR73</accession>
<dbReference type="AlphaFoldDB" id="A0A1Q3FR73"/>
<dbReference type="EMBL" id="GFDL01004925">
    <property type="protein sequence ID" value="JAV30120.1"/>
    <property type="molecule type" value="Transcribed_RNA"/>
</dbReference>
<evidence type="ECO:0000313" key="2">
    <source>
        <dbReference type="EMBL" id="JAV30120.1"/>
    </source>
</evidence>